<gene>
    <name evidence="3" type="ORF">BSTOLATCC_MIC59455</name>
</gene>
<feature type="coiled-coil region" evidence="1">
    <location>
        <begin position="72"/>
        <end position="99"/>
    </location>
</feature>
<feature type="region of interest" description="Disordered" evidence="2">
    <location>
        <begin position="116"/>
        <end position="138"/>
    </location>
</feature>
<dbReference type="AlphaFoldDB" id="A0AAU9K8W6"/>
<feature type="compositionally biased region" description="Polar residues" evidence="2">
    <location>
        <begin position="360"/>
        <end position="369"/>
    </location>
</feature>
<feature type="region of interest" description="Disordered" evidence="2">
    <location>
        <begin position="213"/>
        <end position="263"/>
    </location>
</feature>
<feature type="compositionally biased region" description="Polar residues" evidence="2">
    <location>
        <begin position="440"/>
        <end position="453"/>
    </location>
</feature>
<evidence type="ECO:0000313" key="3">
    <source>
        <dbReference type="EMBL" id="CAG9333638.1"/>
    </source>
</evidence>
<keyword evidence="4" id="KW-1185">Reference proteome</keyword>
<feature type="compositionally biased region" description="Polar residues" evidence="2">
    <location>
        <begin position="282"/>
        <end position="303"/>
    </location>
</feature>
<dbReference type="EMBL" id="CAJZBQ010000057">
    <property type="protein sequence ID" value="CAG9333638.1"/>
    <property type="molecule type" value="Genomic_DNA"/>
</dbReference>
<organism evidence="3 4">
    <name type="scientific">Blepharisma stoltei</name>
    <dbReference type="NCBI Taxonomy" id="1481888"/>
    <lineage>
        <taxon>Eukaryota</taxon>
        <taxon>Sar</taxon>
        <taxon>Alveolata</taxon>
        <taxon>Ciliophora</taxon>
        <taxon>Postciliodesmatophora</taxon>
        <taxon>Heterotrichea</taxon>
        <taxon>Heterotrichida</taxon>
        <taxon>Blepharismidae</taxon>
        <taxon>Blepharisma</taxon>
    </lineage>
</organism>
<reference evidence="3" key="1">
    <citation type="submission" date="2021-09" db="EMBL/GenBank/DDBJ databases">
        <authorList>
            <consortium name="AG Swart"/>
            <person name="Singh M."/>
            <person name="Singh A."/>
            <person name="Seah K."/>
            <person name="Emmerich C."/>
        </authorList>
    </citation>
    <scope>NUCLEOTIDE SEQUENCE</scope>
    <source>
        <strain evidence="3">ATCC30299</strain>
    </source>
</reference>
<accession>A0AAU9K8W6</accession>
<dbReference type="Proteomes" id="UP001162131">
    <property type="component" value="Unassembled WGS sequence"/>
</dbReference>
<evidence type="ECO:0000256" key="2">
    <source>
        <dbReference type="SAM" id="MobiDB-lite"/>
    </source>
</evidence>
<sequence length="453" mass="51814">MSQDLFEQIIAVPEVGRFFENYQQEEWPELFLDLVLYSIYALRSCHESPPPSSYLQDLVRKAGMIVSLENVIPSMQEKLMLIKEDISRLESELQIKRDEKAVNEVQETLQVKSKVRSSSAPSRNYSNKAPTNWRQGDTNVFRGNIPENKPAQTKNVLFRDTSPPALRNHKFVEVLKENDDFNWKWKGNDIERAIYPEWWTAQCQMDVKNPETTVKITQRKPPPLPKPTQSRMVETEPLKKSSKPKRNSWKIPSKSNGSDDMTHSQEWVVHSDKSVEVDLDTPGSSVQENHVRFESNSQKNPKQVSIKKPTAWVQDFSDVVKRSPASSMRHSSSQSDSRQQSTPSHQSIHVFSPAEPPRSKSLQESQPMKSSSSGYTSSSMTQYNPSEEMKQFFQNEFTNFLESRGTESLGSGAKNHESSYYSSSPSEEGNSMGYDRKEPNFSSHSKTTPMFRV</sequence>
<feature type="compositionally biased region" description="Polar residues" evidence="2">
    <location>
        <begin position="392"/>
        <end position="409"/>
    </location>
</feature>
<comment type="caution">
    <text evidence="3">The sequence shown here is derived from an EMBL/GenBank/DDBJ whole genome shotgun (WGS) entry which is preliminary data.</text>
</comment>
<protein>
    <submittedName>
        <fullName evidence="3">Uncharacterized protein</fullName>
    </submittedName>
</protein>
<evidence type="ECO:0000256" key="1">
    <source>
        <dbReference type="SAM" id="Coils"/>
    </source>
</evidence>
<feature type="region of interest" description="Disordered" evidence="2">
    <location>
        <begin position="321"/>
        <end position="453"/>
    </location>
</feature>
<feature type="compositionally biased region" description="Low complexity" evidence="2">
    <location>
        <begin position="370"/>
        <end position="379"/>
    </location>
</feature>
<feature type="compositionally biased region" description="Low complexity" evidence="2">
    <location>
        <begin position="418"/>
        <end position="428"/>
    </location>
</feature>
<name>A0AAU9K8W6_9CILI</name>
<keyword evidence="1" id="KW-0175">Coiled coil</keyword>
<feature type="compositionally biased region" description="Low complexity" evidence="2">
    <location>
        <begin position="322"/>
        <end position="344"/>
    </location>
</feature>
<evidence type="ECO:0000313" key="4">
    <source>
        <dbReference type="Proteomes" id="UP001162131"/>
    </source>
</evidence>
<feature type="region of interest" description="Disordered" evidence="2">
    <location>
        <begin position="277"/>
        <end position="309"/>
    </location>
</feature>
<proteinExistence type="predicted"/>